<dbReference type="InterPro" id="IPR016197">
    <property type="entry name" value="Chromo-like_dom_sf"/>
</dbReference>
<organism evidence="2">
    <name type="scientific">viral metagenome</name>
    <dbReference type="NCBI Taxonomy" id="1070528"/>
    <lineage>
        <taxon>unclassified sequences</taxon>
        <taxon>metagenomes</taxon>
        <taxon>organismal metagenomes</taxon>
    </lineage>
</organism>
<sequence>MSSRLRLGNKGYVYLIIEDRDVLDYKSGIIDIHSKVGYSNNYDNKCTRVKYSFGVNAIPLRMVYCNNAHLIEKKLKIALAKFIQRRKEYLKGDITKILLAFDNVIKNASTDNDFEYDFEYEIEKVVGHEGNLSNLKSNKLKLYIKWTGHYTDTDNTWEPYENIKDLDIVKEYREQQLME</sequence>
<reference evidence="2" key="1">
    <citation type="journal article" date="2020" name="Nature">
        <title>Giant virus diversity and host interactions through global metagenomics.</title>
        <authorList>
            <person name="Schulz F."/>
            <person name="Roux S."/>
            <person name="Paez-Espino D."/>
            <person name="Jungbluth S."/>
            <person name="Walsh D.A."/>
            <person name="Denef V.J."/>
            <person name="McMahon K.D."/>
            <person name="Konstantinidis K.T."/>
            <person name="Eloe-Fadrosh E.A."/>
            <person name="Kyrpides N.C."/>
            <person name="Woyke T."/>
        </authorList>
    </citation>
    <scope>NUCLEOTIDE SEQUENCE</scope>
    <source>
        <strain evidence="2">GVMAG-M-3300023184-101</strain>
    </source>
</reference>
<dbReference type="SMART" id="SM00298">
    <property type="entry name" value="CHROMO"/>
    <property type="match status" value="1"/>
</dbReference>
<dbReference type="PROSITE" id="PS50013">
    <property type="entry name" value="CHROMO_2"/>
    <property type="match status" value="1"/>
</dbReference>
<feature type="domain" description="Chromo" evidence="1">
    <location>
        <begin position="120"/>
        <end position="179"/>
    </location>
</feature>
<dbReference type="PRINTS" id="PR00504">
    <property type="entry name" value="CHROMODOMAIN"/>
</dbReference>
<dbReference type="InterPro" id="IPR000953">
    <property type="entry name" value="Chromo/chromo_shadow_dom"/>
</dbReference>
<dbReference type="AlphaFoldDB" id="A0A6C0HH61"/>
<evidence type="ECO:0000313" key="2">
    <source>
        <dbReference type="EMBL" id="QHT79747.1"/>
    </source>
</evidence>
<dbReference type="Gene3D" id="2.40.50.40">
    <property type="match status" value="1"/>
</dbReference>
<accession>A0A6C0HH61</accession>
<dbReference type="SUPFAM" id="SSF54160">
    <property type="entry name" value="Chromo domain-like"/>
    <property type="match status" value="1"/>
</dbReference>
<name>A0A6C0HH61_9ZZZZ</name>
<dbReference type="Pfam" id="PF00385">
    <property type="entry name" value="Chromo"/>
    <property type="match status" value="1"/>
</dbReference>
<dbReference type="EMBL" id="MN739954">
    <property type="protein sequence ID" value="QHT79747.1"/>
    <property type="molecule type" value="Genomic_DNA"/>
</dbReference>
<dbReference type="CDD" id="cd00024">
    <property type="entry name" value="CD_CSD"/>
    <property type="match status" value="1"/>
</dbReference>
<evidence type="ECO:0000259" key="1">
    <source>
        <dbReference type="PROSITE" id="PS50013"/>
    </source>
</evidence>
<dbReference type="InterPro" id="IPR023780">
    <property type="entry name" value="Chromo_domain"/>
</dbReference>
<dbReference type="InterPro" id="IPR017984">
    <property type="entry name" value="Chromo_dom_subgr"/>
</dbReference>
<proteinExistence type="predicted"/>
<protein>
    <recommendedName>
        <fullName evidence="1">Chromo domain-containing protein</fullName>
    </recommendedName>
</protein>